<dbReference type="AlphaFoldDB" id="A0A348WA55"/>
<evidence type="ECO:0000256" key="1">
    <source>
        <dbReference type="ARBA" id="ARBA00023015"/>
    </source>
</evidence>
<organism evidence="5 6">
    <name type="scientific">Roseovarius nubinhibens</name>
    <dbReference type="NCBI Taxonomy" id="314263"/>
    <lineage>
        <taxon>Bacteria</taxon>
        <taxon>Pseudomonadati</taxon>
        <taxon>Pseudomonadota</taxon>
        <taxon>Alphaproteobacteria</taxon>
        <taxon>Rhodobacterales</taxon>
        <taxon>Roseobacteraceae</taxon>
        <taxon>Roseovarius</taxon>
    </lineage>
</organism>
<feature type="domain" description="HTH marR-type" evidence="4">
    <location>
        <begin position="17"/>
        <end position="151"/>
    </location>
</feature>
<dbReference type="PROSITE" id="PS01117">
    <property type="entry name" value="HTH_MARR_1"/>
    <property type="match status" value="1"/>
</dbReference>
<dbReference type="InterPro" id="IPR036390">
    <property type="entry name" value="WH_DNA-bd_sf"/>
</dbReference>
<dbReference type="GO" id="GO:0003700">
    <property type="term" value="F:DNA-binding transcription factor activity"/>
    <property type="evidence" value="ECO:0007669"/>
    <property type="project" value="InterPro"/>
</dbReference>
<dbReference type="Gene3D" id="1.10.10.10">
    <property type="entry name" value="Winged helix-like DNA-binding domain superfamily/Winged helix DNA-binding domain"/>
    <property type="match status" value="1"/>
</dbReference>
<accession>A0A348WA55</accession>
<dbReference type="InterPro" id="IPR023187">
    <property type="entry name" value="Tscrpt_reg_MarR-type_CS"/>
</dbReference>
<dbReference type="GO" id="GO:0006950">
    <property type="term" value="P:response to stress"/>
    <property type="evidence" value="ECO:0007669"/>
    <property type="project" value="TreeGrafter"/>
</dbReference>
<evidence type="ECO:0000256" key="2">
    <source>
        <dbReference type="ARBA" id="ARBA00023125"/>
    </source>
</evidence>
<dbReference type="EMBL" id="DMVW01000055">
    <property type="protein sequence ID" value="HAR51417.1"/>
    <property type="molecule type" value="Genomic_DNA"/>
</dbReference>
<evidence type="ECO:0000256" key="3">
    <source>
        <dbReference type="ARBA" id="ARBA00023163"/>
    </source>
</evidence>
<dbReference type="PROSITE" id="PS50995">
    <property type="entry name" value="HTH_MARR_2"/>
    <property type="match status" value="1"/>
</dbReference>
<evidence type="ECO:0000259" key="4">
    <source>
        <dbReference type="PROSITE" id="PS50995"/>
    </source>
</evidence>
<gene>
    <name evidence="5" type="ORF">DCS45_05995</name>
</gene>
<dbReference type="Pfam" id="PF01047">
    <property type="entry name" value="MarR"/>
    <property type="match status" value="1"/>
</dbReference>
<reference evidence="5 6" key="1">
    <citation type="journal article" date="2018" name="Nat. Biotechnol.">
        <title>A standardized bacterial taxonomy based on genome phylogeny substantially revises the tree of life.</title>
        <authorList>
            <person name="Parks D.H."/>
            <person name="Chuvochina M."/>
            <person name="Waite D.W."/>
            <person name="Rinke C."/>
            <person name="Skarshewski A."/>
            <person name="Chaumeil P.A."/>
            <person name="Hugenholtz P."/>
        </authorList>
    </citation>
    <scope>NUCLEOTIDE SEQUENCE [LARGE SCALE GENOMIC DNA]</scope>
    <source>
        <strain evidence="5">UBA9169</strain>
    </source>
</reference>
<protein>
    <submittedName>
        <fullName evidence="5">MarR family transcriptional regulator</fullName>
    </submittedName>
</protein>
<dbReference type="PANTHER" id="PTHR33164">
    <property type="entry name" value="TRANSCRIPTIONAL REGULATOR, MARR FAMILY"/>
    <property type="match status" value="1"/>
</dbReference>
<evidence type="ECO:0000313" key="5">
    <source>
        <dbReference type="EMBL" id="HAR51417.1"/>
    </source>
</evidence>
<keyword evidence="1" id="KW-0805">Transcription regulation</keyword>
<dbReference type="GO" id="GO:0003677">
    <property type="term" value="F:DNA binding"/>
    <property type="evidence" value="ECO:0007669"/>
    <property type="project" value="UniProtKB-KW"/>
</dbReference>
<evidence type="ECO:0000313" key="6">
    <source>
        <dbReference type="Proteomes" id="UP000264719"/>
    </source>
</evidence>
<keyword evidence="3" id="KW-0804">Transcription</keyword>
<dbReference type="SMART" id="SM00347">
    <property type="entry name" value="HTH_MARR"/>
    <property type="match status" value="1"/>
</dbReference>
<name>A0A348WA55_9RHOB</name>
<dbReference type="InterPro" id="IPR039422">
    <property type="entry name" value="MarR/SlyA-like"/>
</dbReference>
<dbReference type="Proteomes" id="UP000264719">
    <property type="component" value="Unassembled WGS sequence"/>
</dbReference>
<dbReference type="InterPro" id="IPR000835">
    <property type="entry name" value="HTH_MarR-typ"/>
</dbReference>
<dbReference type="PANTHER" id="PTHR33164:SF43">
    <property type="entry name" value="HTH-TYPE TRANSCRIPTIONAL REPRESSOR YETL"/>
    <property type="match status" value="1"/>
</dbReference>
<dbReference type="InterPro" id="IPR036388">
    <property type="entry name" value="WH-like_DNA-bd_sf"/>
</dbReference>
<comment type="caution">
    <text evidence="5">The sequence shown here is derived from an EMBL/GenBank/DDBJ whole genome shotgun (WGS) entry which is preliminary data.</text>
</comment>
<keyword evidence="2" id="KW-0238">DNA-binding</keyword>
<proteinExistence type="predicted"/>
<sequence>MSIQPEQRSEEAASKARLRLWLRFLKTSRIIESELREKLRQEFASTLPRFDVMAALSRYEEGLKMSQLSGVLRVSNGNVTGIVDRLAQDGAVVRVPVPGDRRASMVRLTKRGQEEFAAQAAAHEAWIDEMLAGFSPNECADIAARLDDLVASLGERES</sequence>
<dbReference type="RefSeq" id="WP_339851891.1">
    <property type="nucleotide sequence ID" value="NZ_CAXAXR010000002.1"/>
</dbReference>
<dbReference type="PRINTS" id="PR00598">
    <property type="entry name" value="HTHMARR"/>
</dbReference>
<dbReference type="SUPFAM" id="SSF46785">
    <property type="entry name" value="Winged helix' DNA-binding domain"/>
    <property type="match status" value="1"/>
</dbReference>